<comment type="caution">
    <text evidence="2">The sequence shown here is derived from an EMBL/GenBank/DDBJ whole genome shotgun (WGS) entry which is preliminary data.</text>
</comment>
<sequence length="201" mass="21756">MTSSRLADAVAARYSGWWHLSAASSTFPTRSLKHVREHSHELMPSPLRAAGERVLQRGSVSAYLLTSTTETQSIVTFAKLSVASWQDRPSTQLTFASLQPYLTRTQGFATIYKLIKRNAMTCMGKKGTGENFGPTTTPTDASSAASASVPCPSERGRQRLPAANYTLAAVSPRPPSAAIQLLSHPTEALHRPMLYKTGPSH</sequence>
<evidence type="ECO:0000256" key="1">
    <source>
        <dbReference type="SAM" id="MobiDB-lite"/>
    </source>
</evidence>
<dbReference type="RefSeq" id="XP_014182281.1">
    <property type="nucleotide sequence ID" value="XM_014326806.1"/>
</dbReference>
<feature type="region of interest" description="Disordered" evidence="1">
    <location>
        <begin position="130"/>
        <end position="156"/>
    </location>
</feature>
<dbReference type="AlphaFoldDB" id="J4UHH4"/>
<evidence type="ECO:0000313" key="2">
    <source>
        <dbReference type="EMBL" id="EJT51000.1"/>
    </source>
</evidence>
<evidence type="ECO:0000313" key="3">
    <source>
        <dbReference type="Proteomes" id="UP000002748"/>
    </source>
</evidence>
<organism evidence="2 3">
    <name type="scientific">Trichosporon asahii var. asahii (strain ATCC 90039 / CBS 2479 / JCM 2466 / KCTC 7840 / NBRC 103889/ NCYC 2677 / UAMH 7654)</name>
    <name type="common">Yeast</name>
    <dbReference type="NCBI Taxonomy" id="1186058"/>
    <lineage>
        <taxon>Eukaryota</taxon>
        <taxon>Fungi</taxon>
        <taxon>Dikarya</taxon>
        <taxon>Basidiomycota</taxon>
        <taxon>Agaricomycotina</taxon>
        <taxon>Tremellomycetes</taxon>
        <taxon>Trichosporonales</taxon>
        <taxon>Trichosporonaceae</taxon>
        <taxon>Trichosporon</taxon>
    </lineage>
</organism>
<proteinExistence type="predicted"/>
<dbReference type="EMBL" id="ALBS01000077">
    <property type="protein sequence ID" value="EJT51000.1"/>
    <property type="molecule type" value="Genomic_DNA"/>
</dbReference>
<accession>J4UHH4</accession>
<protein>
    <submittedName>
        <fullName evidence="2">Uncharacterized protein</fullName>
    </submittedName>
</protein>
<dbReference type="HOGENOM" id="CLU_1361284_0_0_1"/>
<dbReference type="Proteomes" id="UP000002748">
    <property type="component" value="Unassembled WGS sequence"/>
</dbReference>
<name>J4UHH4_TRIAS</name>
<dbReference type="VEuPathDB" id="FungiDB:A1Q1_07794"/>
<dbReference type="GeneID" id="25991306"/>
<reference evidence="2 3" key="1">
    <citation type="journal article" date="2012" name="Eukaryot. Cell">
        <title>Draft genome sequence of CBS 2479, the standard type strain of Trichosporon asahii.</title>
        <authorList>
            <person name="Yang R.Y."/>
            <person name="Li H.T."/>
            <person name="Zhu H."/>
            <person name="Zhou G.P."/>
            <person name="Wang M."/>
            <person name="Wang L."/>
        </authorList>
    </citation>
    <scope>NUCLEOTIDE SEQUENCE [LARGE SCALE GENOMIC DNA]</scope>
    <source>
        <strain evidence="3">ATCC 90039 / CBS 2479 / JCM 2466 / KCTC 7840 / NCYC 2677 / UAMH 7654</strain>
    </source>
</reference>
<gene>
    <name evidence="2" type="ORF">A1Q1_07794</name>
</gene>
<feature type="compositionally biased region" description="Low complexity" evidence="1">
    <location>
        <begin position="134"/>
        <end position="153"/>
    </location>
</feature>
<dbReference type="KEGG" id="tasa:A1Q1_07794"/>